<proteinExistence type="predicted"/>
<evidence type="ECO:0000313" key="1">
    <source>
        <dbReference type="EMBL" id="TFB47269.1"/>
    </source>
</evidence>
<reference evidence="1 2" key="1">
    <citation type="submission" date="2019-03" db="EMBL/GenBank/DDBJ databases">
        <title>Genomics of glacier-inhabiting Cryobacterium strains.</title>
        <authorList>
            <person name="Liu Q."/>
            <person name="Xin Y.-H."/>
        </authorList>
    </citation>
    <scope>NUCLEOTIDE SEQUENCE [LARGE SCALE GENOMIC DNA]</scope>
    <source>
        <strain evidence="1 2">Sr47</strain>
    </source>
</reference>
<organism evidence="1 2">
    <name type="scientific">Cryobacterium tagatosivorans</name>
    <dbReference type="NCBI Taxonomy" id="1259199"/>
    <lineage>
        <taxon>Bacteria</taxon>
        <taxon>Bacillati</taxon>
        <taxon>Actinomycetota</taxon>
        <taxon>Actinomycetes</taxon>
        <taxon>Micrococcales</taxon>
        <taxon>Microbacteriaceae</taxon>
        <taxon>Cryobacterium</taxon>
    </lineage>
</organism>
<comment type="caution">
    <text evidence="1">The sequence shown here is derived from an EMBL/GenBank/DDBJ whole genome shotgun (WGS) entry which is preliminary data.</text>
</comment>
<keyword evidence="2" id="KW-1185">Reference proteome</keyword>
<dbReference type="OrthoDB" id="9832087at2"/>
<dbReference type="RefSeq" id="WP_134492566.1">
    <property type="nucleotide sequence ID" value="NZ_SOEZ01000075.1"/>
</dbReference>
<accession>A0A4R8UBP8</accession>
<gene>
    <name evidence="1" type="ORF">E3O23_15545</name>
</gene>
<dbReference type="Proteomes" id="UP000297866">
    <property type="component" value="Unassembled WGS sequence"/>
</dbReference>
<sequence length="138" mass="15238">MHETRIAVDLRLDISVPGFVGYETHQLPVATLVLAVIVDTEIDPRPHLRLLLTAYQVGWNLAAQHVANPGGTRHAERVVAPIGLPELIRAAYTDAFYVGYGDRQQFADSESQAAGPWDPFVFTATEQDAVDAVVRYLR</sequence>
<evidence type="ECO:0000313" key="2">
    <source>
        <dbReference type="Proteomes" id="UP000297866"/>
    </source>
</evidence>
<protein>
    <submittedName>
        <fullName evidence="1">Uncharacterized protein</fullName>
    </submittedName>
</protein>
<dbReference type="EMBL" id="SOEZ01000075">
    <property type="protein sequence ID" value="TFB47269.1"/>
    <property type="molecule type" value="Genomic_DNA"/>
</dbReference>
<name>A0A4R8UBP8_9MICO</name>
<dbReference type="AlphaFoldDB" id="A0A4R8UBP8"/>